<proteinExistence type="predicted"/>
<name>A0ABT2ETD6_9BACT</name>
<dbReference type="EMBL" id="JANUCP010000011">
    <property type="protein sequence ID" value="MCS3921226.1"/>
    <property type="molecule type" value="Genomic_DNA"/>
</dbReference>
<keyword evidence="3" id="KW-1185">Reference proteome</keyword>
<evidence type="ECO:0000313" key="2">
    <source>
        <dbReference type="EMBL" id="MCS3921226.1"/>
    </source>
</evidence>
<feature type="transmembrane region" description="Helical" evidence="1">
    <location>
        <begin position="265"/>
        <end position="286"/>
    </location>
</feature>
<keyword evidence="1" id="KW-0472">Membrane</keyword>
<dbReference type="RefSeq" id="WP_259102197.1">
    <property type="nucleotide sequence ID" value="NZ_CP130454.1"/>
</dbReference>
<dbReference type="Proteomes" id="UP001204798">
    <property type="component" value="Unassembled WGS sequence"/>
</dbReference>
<comment type="caution">
    <text evidence="2">The sequence shown here is derived from an EMBL/GenBank/DDBJ whole genome shotgun (WGS) entry which is preliminary data.</text>
</comment>
<gene>
    <name evidence="2" type="ORF">M2350_003672</name>
</gene>
<protein>
    <submittedName>
        <fullName evidence="2">Uncharacterized protein</fullName>
    </submittedName>
</protein>
<feature type="transmembrane region" description="Helical" evidence="1">
    <location>
        <begin position="72"/>
        <end position="90"/>
    </location>
</feature>
<sequence length="290" mass="34125">MFIWRDRKQLDFWLLAGMVGLWVYWLFLYRTRLLDLQSIRFYLWLLWRNKLPVSLFCVALAIVLWCFKKRRFGLGVVIFSLTVTLGYWAYGPDFPKIPPLDPPKVLWKKLPSGIPVVVIISYNYHEELPPLPFLKVQSHLYRHKFQVTEETAKNLSPQVREALLDLARTAGEDVRVFERCLNLAMKRTKAEGEAILLPIFAEKRYEHVTGQLCWVFGFAALQKSDGSVWTLKPSFGEWVAVRLRFPQKAWLTYLAIEPEHVLPNLLRIALVLVGYTLFLLVLHRAFERWY</sequence>
<evidence type="ECO:0000313" key="3">
    <source>
        <dbReference type="Proteomes" id="UP001204798"/>
    </source>
</evidence>
<keyword evidence="1" id="KW-0812">Transmembrane</keyword>
<feature type="transmembrane region" description="Helical" evidence="1">
    <location>
        <begin position="12"/>
        <end position="31"/>
    </location>
</feature>
<evidence type="ECO:0000256" key="1">
    <source>
        <dbReference type="SAM" id="Phobius"/>
    </source>
</evidence>
<accession>A0ABT2ETD6</accession>
<reference evidence="2 3" key="1">
    <citation type="submission" date="2022-08" db="EMBL/GenBank/DDBJ databases">
        <title>Bacterial and archaeal communities from various locations to study Microbial Dark Matter (Phase II).</title>
        <authorList>
            <person name="Stepanauskas R."/>
        </authorList>
    </citation>
    <scope>NUCLEOTIDE SEQUENCE [LARGE SCALE GENOMIC DNA]</scope>
    <source>
        <strain evidence="2 3">PD1</strain>
    </source>
</reference>
<organism evidence="2 3">
    <name type="scientific">Candidatus Fervidibacter sacchari</name>
    <dbReference type="NCBI Taxonomy" id="1448929"/>
    <lineage>
        <taxon>Bacteria</taxon>
        <taxon>Candidatus Fervidibacterota</taxon>
        <taxon>Candidatus Fervidibacter</taxon>
    </lineage>
</organism>
<keyword evidence="1" id="KW-1133">Transmembrane helix</keyword>
<feature type="transmembrane region" description="Helical" evidence="1">
    <location>
        <begin position="51"/>
        <end position="67"/>
    </location>
</feature>